<dbReference type="PANTHER" id="PTHR43792:SF1">
    <property type="entry name" value="N-ACETYLTRANSFERASE DOMAIN-CONTAINING PROTEIN"/>
    <property type="match status" value="1"/>
</dbReference>
<dbReference type="InterPro" id="IPR051531">
    <property type="entry name" value="N-acetyltransferase"/>
</dbReference>
<comment type="caution">
    <text evidence="2">The sequence shown here is derived from an EMBL/GenBank/DDBJ whole genome shotgun (WGS) entry which is preliminary data.</text>
</comment>
<dbReference type="PROSITE" id="PS51186">
    <property type="entry name" value="GNAT"/>
    <property type="match status" value="1"/>
</dbReference>
<organism evidence="2 3">
    <name type="scientific">Aminobacter aganoensis</name>
    <dbReference type="NCBI Taxonomy" id="83264"/>
    <lineage>
        <taxon>Bacteria</taxon>
        <taxon>Pseudomonadati</taxon>
        <taxon>Pseudomonadota</taxon>
        <taxon>Alphaproteobacteria</taxon>
        <taxon>Hyphomicrobiales</taxon>
        <taxon>Phyllobacteriaceae</taxon>
        <taxon>Aminobacter</taxon>
    </lineage>
</organism>
<proteinExistence type="predicted"/>
<dbReference type="Pfam" id="PF13302">
    <property type="entry name" value="Acetyltransf_3"/>
    <property type="match status" value="1"/>
</dbReference>
<keyword evidence="2" id="KW-0808">Transferase</keyword>
<dbReference type="GO" id="GO:0016747">
    <property type="term" value="F:acyltransferase activity, transferring groups other than amino-acyl groups"/>
    <property type="evidence" value="ECO:0007669"/>
    <property type="project" value="InterPro"/>
</dbReference>
<dbReference type="SUPFAM" id="SSF55729">
    <property type="entry name" value="Acyl-CoA N-acyltransferases (Nat)"/>
    <property type="match status" value="1"/>
</dbReference>
<dbReference type="InterPro" id="IPR000182">
    <property type="entry name" value="GNAT_dom"/>
</dbReference>
<evidence type="ECO:0000259" key="1">
    <source>
        <dbReference type="PROSITE" id="PS51186"/>
    </source>
</evidence>
<dbReference type="EMBL" id="JACHOU010000001">
    <property type="protein sequence ID" value="MBB6352917.1"/>
    <property type="molecule type" value="Genomic_DNA"/>
</dbReference>
<dbReference type="Proteomes" id="UP000536262">
    <property type="component" value="Unassembled WGS sequence"/>
</dbReference>
<protein>
    <submittedName>
        <fullName evidence="2">RimJ/RimL family protein N-acetyltransferase</fullName>
    </submittedName>
</protein>
<dbReference type="PANTHER" id="PTHR43792">
    <property type="entry name" value="GNAT FAMILY, PUTATIVE (AFU_ORTHOLOGUE AFUA_3G00765)-RELATED-RELATED"/>
    <property type="match status" value="1"/>
</dbReference>
<sequence>MEPLRTHRLILRNWEERDRVLFHRINADDTVMEFFPMRRNRADSDALLDRLASGVDRDGFGFAAAEIAGTGECIGFVGITRTDLEPFIPQGTMEIGWRLAPEFWGKGYVTEASEAWLAHAFDVIGEDEVVSFAVWNNHRSTAVMQRLGMQHDPSGDFDHPRVPETHPELKRHLLYRLPRSLWQERKKAAR</sequence>
<evidence type="ECO:0000313" key="2">
    <source>
        <dbReference type="EMBL" id="MBB6352917.1"/>
    </source>
</evidence>
<dbReference type="InterPro" id="IPR016181">
    <property type="entry name" value="Acyl_CoA_acyltransferase"/>
</dbReference>
<dbReference type="RefSeq" id="WP_184697865.1">
    <property type="nucleotide sequence ID" value="NZ_BAABEG010000001.1"/>
</dbReference>
<dbReference type="AlphaFoldDB" id="A0A7X0KIY8"/>
<reference evidence="2 3" key="1">
    <citation type="submission" date="2020-08" db="EMBL/GenBank/DDBJ databases">
        <title>Genomic Encyclopedia of Type Strains, Phase IV (KMG-IV): sequencing the most valuable type-strain genomes for metagenomic binning, comparative biology and taxonomic classification.</title>
        <authorList>
            <person name="Goeker M."/>
        </authorList>
    </citation>
    <scope>NUCLEOTIDE SEQUENCE [LARGE SCALE GENOMIC DNA]</scope>
    <source>
        <strain evidence="2 3">DSM 7051</strain>
    </source>
</reference>
<keyword evidence="3" id="KW-1185">Reference proteome</keyword>
<dbReference type="Gene3D" id="3.40.630.30">
    <property type="match status" value="1"/>
</dbReference>
<name>A0A7X0KIY8_9HYPH</name>
<evidence type="ECO:0000313" key="3">
    <source>
        <dbReference type="Proteomes" id="UP000536262"/>
    </source>
</evidence>
<feature type="domain" description="N-acetyltransferase" evidence="1">
    <location>
        <begin position="9"/>
        <end position="180"/>
    </location>
</feature>
<gene>
    <name evidence="2" type="ORF">GGR00_000669</name>
</gene>
<accession>A0A7X0KIY8</accession>